<dbReference type="OrthoDB" id="9815644at2"/>
<dbReference type="AlphaFoldDB" id="K6YF02"/>
<reference evidence="1 2" key="1">
    <citation type="journal article" date="2017" name="Antonie Van Leeuwenhoek">
        <title>Rhizobium rhizosphaerae sp. nov., a novel species isolated from rice rhizosphere.</title>
        <authorList>
            <person name="Zhao J.J."/>
            <person name="Zhang J."/>
            <person name="Zhang R.J."/>
            <person name="Zhang C.W."/>
            <person name="Yin H.Q."/>
            <person name="Zhang X.X."/>
        </authorList>
    </citation>
    <scope>NUCLEOTIDE SEQUENCE [LARGE SCALE GENOMIC DNA]</scope>
    <source>
        <strain evidence="1 2">E3</strain>
    </source>
</reference>
<sequence length="374" mass="42949">MSITSRPESLITGNCDLEPLISLKGFPVFIGCTNQPAESDIKADMNWSICPQSGCIQLTELLPEELVYAEYHSEAVGGVWQDHHDEFVDFCAKYNLTNVLEIGGSNGAIAKRYIDKVGSVGWTIVEPNPGFAGNDDIQVIKGFFDKNMLNNQYQHVVHSHVLEHTLYPQDFLKHINQFLQKDGFHIFSVPHLFAYLKNKFSNTINFEHTFLLTEYLVDYILEKNGFEIIEKRYFQEHSIFYATRKKQLPTELKLINNKVYYKQLFIDLIDFYKLEVQRLNELIESIDAPVYLFGAHIFSQFLIYFGLDESKVVGILDNSAQKKDKRLYGTNCIVASPHAIENLPKVAVIVKAGQYQREVVEQLCKINSNTTIWE</sequence>
<gene>
    <name evidence="1" type="ORF">GLIP_2588</name>
</gene>
<dbReference type="Pfam" id="PF13489">
    <property type="entry name" value="Methyltransf_23"/>
    <property type="match status" value="1"/>
</dbReference>
<protein>
    <recommendedName>
        <fullName evidence="3">C-methyltransferase domain-containing protein</fullName>
    </recommendedName>
</protein>
<accession>K6YF02</accession>
<name>K6YF02_9ALTE</name>
<dbReference type="Gene3D" id="3.40.50.720">
    <property type="entry name" value="NAD(P)-binding Rossmann-like Domain"/>
    <property type="match status" value="1"/>
</dbReference>
<organism evidence="1 2">
    <name type="scientific">Aliiglaciecola lipolytica E3</name>
    <dbReference type="NCBI Taxonomy" id="1127673"/>
    <lineage>
        <taxon>Bacteria</taxon>
        <taxon>Pseudomonadati</taxon>
        <taxon>Pseudomonadota</taxon>
        <taxon>Gammaproteobacteria</taxon>
        <taxon>Alteromonadales</taxon>
        <taxon>Alteromonadaceae</taxon>
        <taxon>Aliiglaciecola</taxon>
    </lineage>
</organism>
<evidence type="ECO:0000313" key="1">
    <source>
        <dbReference type="EMBL" id="GAC15213.1"/>
    </source>
</evidence>
<dbReference type="eggNOG" id="COG2227">
    <property type="taxonomic scope" value="Bacteria"/>
</dbReference>
<dbReference type="STRING" id="1127673.GLIP_2588"/>
<dbReference type="EMBL" id="BAEN01000049">
    <property type="protein sequence ID" value="GAC15213.1"/>
    <property type="molecule type" value="Genomic_DNA"/>
</dbReference>
<evidence type="ECO:0000313" key="2">
    <source>
        <dbReference type="Proteomes" id="UP000006334"/>
    </source>
</evidence>
<dbReference type="SUPFAM" id="SSF53335">
    <property type="entry name" value="S-adenosyl-L-methionine-dependent methyltransferases"/>
    <property type="match status" value="1"/>
</dbReference>
<keyword evidence="2" id="KW-1185">Reference proteome</keyword>
<dbReference type="InterPro" id="IPR029063">
    <property type="entry name" value="SAM-dependent_MTases_sf"/>
</dbReference>
<dbReference type="RefSeq" id="WP_008845018.1">
    <property type="nucleotide sequence ID" value="NZ_BAEN01000049.1"/>
</dbReference>
<proteinExistence type="predicted"/>
<evidence type="ECO:0008006" key="3">
    <source>
        <dbReference type="Google" id="ProtNLM"/>
    </source>
</evidence>
<dbReference type="Gene3D" id="3.40.50.150">
    <property type="entry name" value="Vaccinia Virus protein VP39"/>
    <property type="match status" value="1"/>
</dbReference>
<comment type="caution">
    <text evidence="1">The sequence shown here is derived from an EMBL/GenBank/DDBJ whole genome shotgun (WGS) entry which is preliminary data.</text>
</comment>
<dbReference type="Proteomes" id="UP000006334">
    <property type="component" value="Unassembled WGS sequence"/>
</dbReference>